<comment type="similarity">
    <text evidence="3">Belongs to the glycosyl hydrolase 18 family. Chitinase class V subfamily.</text>
</comment>
<dbReference type="SUPFAM" id="SSF54556">
    <property type="entry name" value="Chitinase insertion domain"/>
    <property type="match status" value="1"/>
</dbReference>
<evidence type="ECO:0000256" key="5">
    <source>
        <dbReference type="ARBA" id="ARBA00022525"/>
    </source>
</evidence>
<evidence type="ECO:0000256" key="4">
    <source>
        <dbReference type="ARBA" id="ARBA00012729"/>
    </source>
</evidence>
<accession>A0A8H3QGG2</accession>
<dbReference type="InterPro" id="IPR011583">
    <property type="entry name" value="Chitinase_II/V-like_cat"/>
</dbReference>
<name>A0A8H3QGG2_9GLOM</name>
<dbReference type="InterPro" id="IPR017853">
    <property type="entry name" value="GH"/>
</dbReference>
<dbReference type="InterPro" id="IPR019821">
    <property type="entry name" value="Kinesin_motor_CS"/>
</dbReference>
<feature type="region of interest" description="Disordered" evidence="16">
    <location>
        <begin position="1"/>
        <end position="46"/>
    </location>
</feature>
<keyword evidence="7 14" id="KW-0378">Hydrolase</keyword>
<keyword evidence="10" id="KW-0119">Carbohydrate metabolism</keyword>
<dbReference type="InterPro" id="IPR001223">
    <property type="entry name" value="Glyco_hydro18_cat"/>
</dbReference>
<evidence type="ECO:0000256" key="2">
    <source>
        <dbReference type="ARBA" id="ARBA00004613"/>
    </source>
</evidence>
<dbReference type="GO" id="GO:0005524">
    <property type="term" value="F:ATP binding"/>
    <property type="evidence" value="ECO:0007669"/>
    <property type="project" value="UniProtKB-UniRule"/>
</dbReference>
<dbReference type="Pfam" id="PF00704">
    <property type="entry name" value="Glyco_hydro_18"/>
    <property type="match status" value="1"/>
</dbReference>
<comment type="subcellular location">
    <subcellularLocation>
        <location evidence="2">Secreted</location>
    </subcellularLocation>
</comment>
<comment type="catalytic activity">
    <reaction evidence="1">
        <text>Random endo-hydrolysis of N-acetyl-beta-D-glucosaminide (1-&gt;4)-beta-linkages in chitin and chitodextrins.</text>
        <dbReference type="EC" id="3.2.1.14"/>
    </reaction>
</comment>
<protein>
    <recommendedName>
        <fullName evidence="4">chitinase</fullName>
        <ecNumber evidence="4">3.2.1.14</ecNumber>
    </recommendedName>
</protein>
<keyword evidence="13" id="KW-0505">Motor protein</keyword>
<evidence type="ECO:0000256" key="7">
    <source>
        <dbReference type="ARBA" id="ARBA00022801"/>
    </source>
</evidence>
<feature type="compositionally biased region" description="Polar residues" evidence="16">
    <location>
        <begin position="34"/>
        <end position="46"/>
    </location>
</feature>
<evidence type="ECO:0000256" key="9">
    <source>
        <dbReference type="ARBA" id="ARBA00023024"/>
    </source>
</evidence>
<dbReference type="InterPro" id="IPR001579">
    <property type="entry name" value="Glyco_hydro_18_chit_AS"/>
</dbReference>
<feature type="coiled-coil region" evidence="15">
    <location>
        <begin position="145"/>
        <end position="228"/>
    </location>
</feature>
<dbReference type="PROSITE" id="PS50067">
    <property type="entry name" value="KINESIN_MOTOR_2"/>
    <property type="match status" value="1"/>
</dbReference>
<dbReference type="PANTHER" id="PTHR47972">
    <property type="entry name" value="KINESIN-LIKE PROTEIN KLP-3"/>
    <property type="match status" value="1"/>
</dbReference>
<dbReference type="GO" id="GO:0008061">
    <property type="term" value="F:chitin binding"/>
    <property type="evidence" value="ECO:0007669"/>
    <property type="project" value="InterPro"/>
</dbReference>
<dbReference type="Pfam" id="PF00225">
    <property type="entry name" value="Kinesin"/>
    <property type="match status" value="1"/>
</dbReference>
<evidence type="ECO:0000256" key="15">
    <source>
        <dbReference type="SAM" id="Coils"/>
    </source>
</evidence>
<evidence type="ECO:0000256" key="11">
    <source>
        <dbReference type="ARBA" id="ARBA00023295"/>
    </source>
</evidence>
<keyword evidence="8 13" id="KW-0067">ATP-binding</keyword>
<keyword evidence="15" id="KW-0175">Coiled coil</keyword>
<dbReference type="Gene3D" id="3.40.850.10">
    <property type="entry name" value="Kinesin motor domain"/>
    <property type="match status" value="1"/>
</dbReference>
<evidence type="ECO:0000256" key="16">
    <source>
        <dbReference type="SAM" id="MobiDB-lite"/>
    </source>
</evidence>
<dbReference type="Gene3D" id="3.10.50.10">
    <property type="match status" value="1"/>
</dbReference>
<dbReference type="GO" id="GO:0006032">
    <property type="term" value="P:chitin catabolic process"/>
    <property type="evidence" value="ECO:0007669"/>
    <property type="project" value="UniProtKB-KW"/>
</dbReference>
<dbReference type="PROSITE" id="PS51910">
    <property type="entry name" value="GH18_2"/>
    <property type="match status" value="1"/>
</dbReference>
<dbReference type="GO" id="GO:0008843">
    <property type="term" value="F:endochitinase activity"/>
    <property type="evidence" value="ECO:0007669"/>
    <property type="project" value="UniProtKB-EC"/>
</dbReference>
<dbReference type="EMBL" id="BLAL01000040">
    <property type="protein sequence ID" value="GES78828.1"/>
    <property type="molecule type" value="Genomic_DNA"/>
</dbReference>
<evidence type="ECO:0000256" key="8">
    <source>
        <dbReference type="ARBA" id="ARBA00022840"/>
    </source>
</evidence>
<dbReference type="GO" id="GO:0008017">
    <property type="term" value="F:microtubule binding"/>
    <property type="evidence" value="ECO:0007669"/>
    <property type="project" value="InterPro"/>
</dbReference>
<dbReference type="PANTHER" id="PTHR47972:SF28">
    <property type="entry name" value="KINESIN-LIKE PROTEIN KLP-3"/>
    <property type="match status" value="1"/>
</dbReference>
<dbReference type="GO" id="GO:0007018">
    <property type="term" value="P:microtubule-based movement"/>
    <property type="evidence" value="ECO:0007669"/>
    <property type="project" value="InterPro"/>
</dbReference>
<dbReference type="PROSITE" id="PS01095">
    <property type="entry name" value="GH18_1"/>
    <property type="match status" value="1"/>
</dbReference>
<dbReference type="InterPro" id="IPR029070">
    <property type="entry name" value="Chitinase_insertion_sf"/>
</dbReference>
<keyword evidence="9" id="KW-0146">Chitin degradation</keyword>
<feature type="compositionally biased region" description="Low complexity" evidence="16">
    <location>
        <begin position="99"/>
        <end position="117"/>
    </location>
</feature>
<evidence type="ECO:0000256" key="1">
    <source>
        <dbReference type="ARBA" id="ARBA00000822"/>
    </source>
</evidence>
<dbReference type="InterPro" id="IPR001752">
    <property type="entry name" value="Kinesin_motor_dom"/>
</dbReference>
<proteinExistence type="inferred from homology"/>
<keyword evidence="11 14" id="KW-0326">Glycosidase</keyword>
<dbReference type="InterPro" id="IPR027640">
    <property type="entry name" value="Kinesin-like_fam"/>
</dbReference>
<dbReference type="SMART" id="SM00636">
    <property type="entry name" value="Glyco_18"/>
    <property type="match status" value="1"/>
</dbReference>
<evidence type="ECO:0000256" key="10">
    <source>
        <dbReference type="ARBA" id="ARBA00023277"/>
    </source>
</evidence>
<dbReference type="Proteomes" id="UP000615446">
    <property type="component" value="Unassembled WGS sequence"/>
</dbReference>
<evidence type="ECO:0000259" key="17">
    <source>
        <dbReference type="PROSITE" id="PS50067"/>
    </source>
</evidence>
<feature type="domain" description="Kinesin motor" evidence="17">
    <location>
        <begin position="291"/>
        <end position="639"/>
    </location>
</feature>
<sequence>MFSKEGKTNSNRKRINEETSISKNKKLKKKTAIGPNSENGLVTSNISAGTSDAIIKEASKKKKKTPFNDVANDVKRSTAFPIPTGLMSGKASGKASGTASEKASVKASGASGKASGKTVSYKNTTIKSYCPSSPLRPITKSMAERIRLRTKVLEYKEQLAEVRRETVEIKEYNRAIESRLPKLHDELIQIERDYEVLLSDIEQAKEQAAKYDEEFKKLNEQCDVINEDNNISSENIVNIRKDLELKKDKIIEQKLSYESLLKQIQENYARLKIEEDTRKDLHNQHLDLKGNIRVMCRVRPYTDKENGIERANLKCSDDKRTIQVSTKRLRLWQMQTEKSTYEFDHVFDESADQNEIYLELCSLVQSAIDGYNVCIFAYGQTGSGKTYTMEGEVNNPEKKGIIPRSIDEIFDKIKETSKLGWDFKVYVQYVEIYNETIQDLLTDEDKNRKKSCKDRKKSCKESKDLCKIVYHEDTRMTIIENAERRNISKKKDMEILICKASNRRSKSSTNSNSVSSRSHGVFILHLEGENPIENMSSRGSLNLIDLAGSENIDKSGSVGDQMTEAQSINKSLFYLRNVIQQIKNKSNHVNYRDSVLTSLLKYSLGGTAKVCMLVNVSPLAESINETKKSLSFGQDARKTHKVGISIWNIIPSLFYLEDTINNIDQTDQVPIEKTSSVTPISVQTSSISSTISSTLSPTSTPVTTPVKKPKPPMSGSGKVIAGYFTSWSIYARAYNVIDIDSDKVTHILYAFANLKPDGEVFLSDAWADTDKHFEGDSWNDEARNLYGNFKQLGLLKKKKSHFKVSLSIGGWSWSTHFPTVASSSNSRKKFVTSSINLLKDLGLDGLDIDWEYPRNGDDAKNYVKLLKELREALDEYSESHNHTCRLLLTAAMPCGEDHYKIMKLKDMNKYLDIFYLMAYDFHGSWSSKTGHQSNLYGGDLSTHKAVDYYINNGVDNDKIVIGMPMYGRAFQNTSGFGSSYNGVGEGTWEQGVYDYKKLPRQNSVEYFDEKAIASYSYSESDREFVTYDNPQVIIQKTEYIKYNNLRGVMFWELSGDFPTSHERSLLSAAYHGLGGKDAIDQTPNHRLYPDSIYENVRKGFE</sequence>
<keyword evidence="5" id="KW-0964">Secreted</keyword>
<dbReference type="EC" id="3.2.1.14" evidence="4"/>
<comment type="similarity">
    <text evidence="13">Belongs to the TRAFAC class myosin-kinesin ATPase superfamily. Kinesin family.</text>
</comment>
<evidence type="ECO:0000256" key="12">
    <source>
        <dbReference type="ARBA" id="ARBA00023326"/>
    </source>
</evidence>
<evidence type="ECO:0000256" key="6">
    <source>
        <dbReference type="ARBA" id="ARBA00022741"/>
    </source>
</evidence>
<gene>
    <name evidence="19" type="ORF">RCL2_000613700</name>
</gene>
<dbReference type="SUPFAM" id="SSF51445">
    <property type="entry name" value="(Trans)glycosidases"/>
    <property type="match status" value="1"/>
</dbReference>
<dbReference type="SUPFAM" id="SSF52540">
    <property type="entry name" value="P-loop containing nucleoside triphosphate hydrolases"/>
    <property type="match status" value="1"/>
</dbReference>
<feature type="region of interest" description="Disordered" evidence="16">
    <location>
        <begin position="691"/>
        <end position="713"/>
    </location>
</feature>
<dbReference type="FunFam" id="3.20.20.80:FF:000075">
    <property type="entry name" value="Sporulation-specific chitinase"/>
    <property type="match status" value="1"/>
</dbReference>
<reference evidence="19" key="1">
    <citation type="submission" date="2019-10" db="EMBL/GenBank/DDBJ databases">
        <title>Conservation and host-specific expression of non-tandemly repeated heterogenous ribosome RNA gene in arbuscular mycorrhizal fungi.</title>
        <authorList>
            <person name="Maeda T."/>
            <person name="Kobayashi Y."/>
            <person name="Nakagawa T."/>
            <person name="Ezawa T."/>
            <person name="Yamaguchi K."/>
            <person name="Bino T."/>
            <person name="Nishimoto Y."/>
            <person name="Shigenobu S."/>
            <person name="Kawaguchi M."/>
        </authorList>
    </citation>
    <scope>NUCLEOTIDE SEQUENCE</scope>
    <source>
        <strain evidence="19">HR1</strain>
    </source>
</reference>
<feature type="domain" description="GH18" evidence="18">
    <location>
        <begin position="718"/>
        <end position="1076"/>
    </location>
</feature>
<evidence type="ECO:0000256" key="14">
    <source>
        <dbReference type="RuleBase" id="RU000489"/>
    </source>
</evidence>
<dbReference type="OrthoDB" id="76388at2759"/>
<keyword evidence="12" id="KW-0624">Polysaccharide degradation</keyword>
<dbReference type="CDD" id="cd06548">
    <property type="entry name" value="GH18_chitinase"/>
    <property type="match status" value="1"/>
</dbReference>
<dbReference type="GO" id="GO:0000272">
    <property type="term" value="P:polysaccharide catabolic process"/>
    <property type="evidence" value="ECO:0007669"/>
    <property type="project" value="UniProtKB-KW"/>
</dbReference>
<organism evidence="19 20">
    <name type="scientific">Rhizophagus clarus</name>
    <dbReference type="NCBI Taxonomy" id="94130"/>
    <lineage>
        <taxon>Eukaryota</taxon>
        <taxon>Fungi</taxon>
        <taxon>Fungi incertae sedis</taxon>
        <taxon>Mucoromycota</taxon>
        <taxon>Glomeromycotina</taxon>
        <taxon>Glomeromycetes</taxon>
        <taxon>Glomerales</taxon>
        <taxon>Glomeraceae</taxon>
        <taxon>Rhizophagus</taxon>
    </lineage>
</organism>
<dbReference type="FunFam" id="3.10.50.10:FF:000005">
    <property type="entry name" value="Endochitinase B1"/>
    <property type="match status" value="1"/>
</dbReference>
<comment type="caution">
    <text evidence="19">The sequence shown here is derived from an EMBL/GenBank/DDBJ whole genome shotgun (WGS) entry which is preliminary data.</text>
</comment>
<dbReference type="InterPro" id="IPR036961">
    <property type="entry name" value="Kinesin_motor_dom_sf"/>
</dbReference>
<evidence type="ECO:0000313" key="20">
    <source>
        <dbReference type="Proteomes" id="UP000615446"/>
    </source>
</evidence>
<dbReference type="SMART" id="SM00129">
    <property type="entry name" value="KISc"/>
    <property type="match status" value="1"/>
</dbReference>
<dbReference type="Gene3D" id="3.20.20.80">
    <property type="entry name" value="Glycosidases"/>
    <property type="match status" value="1"/>
</dbReference>
<keyword evidence="6 13" id="KW-0547">Nucleotide-binding</keyword>
<dbReference type="InterPro" id="IPR027417">
    <property type="entry name" value="P-loop_NTPase"/>
</dbReference>
<evidence type="ECO:0000313" key="19">
    <source>
        <dbReference type="EMBL" id="GES78828.1"/>
    </source>
</evidence>
<evidence type="ECO:0000259" key="18">
    <source>
        <dbReference type="PROSITE" id="PS51910"/>
    </source>
</evidence>
<dbReference type="PRINTS" id="PR00380">
    <property type="entry name" value="KINESINHEAVY"/>
</dbReference>
<dbReference type="GO" id="GO:0015630">
    <property type="term" value="C:microtubule cytoskeleton"/>
    <property type="evidence" value="ECO:0007669"/>
    <property type="project" value="TreeGrafter"/>
</dbReference>
<evidence type="ECO:0000256" key="13">
    <source>
        <dbReference type="PROSITE-ProRule" id="PRU00283"/>
    </source>
</evidence>
<feature type="compositionally biased region" description="Low complexity" evidence="16">
    <location>
        <begin position="691"/>
        <end position="706"/>
    </location>
</feature>
<evidence type="ECO:0000256" key="3">
    <source>
        <dbReference type="ARBA" id="ARBA00008682"/>
    </source>
</evidence>
<feature type="region of interest" description="Disordered" evidence="16">
    <location>
        <begin position="88"/>
        <end position="117"/>
    </location>
</feature>
<dbReference type="GO" id="GO:0005576">
    <property type="term" value="C:extracellular region"/>
    <property type="evidence" value="ECO:0007669"/>
    <property type="project" value="UniProtKB-SubCell"/>
</dbReference>
<feature type="binding site" evidence="13">
    <location>
        <begin position="379"/>
        <end position="386"/>
    </location>
    <ligand>
        <name>ATP</name>
        <dbReference type="ChEBI" id="CHEBI:30616"/>
    </ligand>
</feature>
<dbReference type="AlphaFoldDB" id="A0A8H3QGG2"/>
<dbReference type="GO" id="GO:0003777">
    <property type="term" value="F:microtubule motor activity"/>
    <property type="evidence" value="ECO:0007669"/>
    <property type="project" value="InterPro"/>
</dbReference>
<dbReference type="PROSITE" id="PS00411">
    <property type="entry name" value="KINESIN_MOTOR_1"/>
    <property type="match status" value="1"/>
</dbReference>